<dbReference type="RefSeq" id="WP_089819557.1">
    <property type="nucleotide sequence ID" value="NZ_FORQ01000002.1"/>
</dbReference>
<evidence type="ECO:0000313" key="1">
    <source>
        <dbReference type="EMBL" id="SFI86172.1"/>
    </source>
</evidence>
<protein>
    <recommendedName>
        <fullName evidence="3">Lipoprotein</fullName>
    </recommendedName>
</protein>
<reference evidence="2" key="1">
    <citation type="submission" date="2016-10" db="EMBL/GenBank/DDBJ databases">
        <authorList>
            <person name="Varghese N."/>
            <person name="Submissions S."/>
        </authorList>
    </citation>
    <scope>NUCLEOTIDE SEQUENCE [LARGE SCALE GENOMIC DNA]</scope>
    <source>
        <strain evidence="2">DSM 22251</strain>
    </source>
</reference>
<dbReference type="AlphaFoldDB" id="A0A1I3LN93"/>
<evidence type="ECO:0000313" key="2">
    <source>
        <dbReference type="Proteomes" id="UP000242560"/>
    </source>
</evidence>
<evidence type="ECO:0008006" key="3">
    <source>
        <dbReference type="Google" id="ProtNLM"/>
    </source>
</evidence>
<gene>
    <name evidence="1" type="ORF">SAMN05421638_1240</name>
</gene>
<dbReference type="PROSITE" id="PS51257">
    <property type="entry name" value="PROKAR_LIPOPROTEIN"/>
    <property type="match status" value="1"/>
</dbReference>
<keyword evidence="2" id="KW-1185">Reference proteome</keyword>
<dbReference type="EMBL" id="FORQ01000002">
    <property type="protein sequence ID" value="SFI86172.1"/>
    <property type="molecule type" value="Genomic_DNA"/>
</dbReference>
<dbReference type="Proteomes" id="UP000242560">
    <property type="component" value="Unassembled WGS sequence"/>
</dbReference>
<accession>A0A1I3LN93</accession>
<proteinExistence type="predicted"/>
<sequence length="165" mass="18682">MKNLFFILMIGGFAVLSCRNEDENIQRIDQVIQLYIDSSGQDMLNSKIPGSYTEIKINDVYGVTDTAPVSVSLKKDADTVTYLEYIADAKRITIDSSAAFQIYESKLALELTKKINDSTSFVTNDTLKIQYQSTPEIFQVSKIWYNNVLKFTKTDQPLNVVKISK</sequence>
<organism evidence="1 2">
    <name type="scientific">Kaistella treverensis</name>
    <dbReference type="NCBI Taxonomy" id="631455"/>
    <lineage>
        <taxon>Bacteria</taxon>
        <taxon>Pseudomonadati</taxon>
        <taxon>Bacteroidota</taxon>
        <taxon>Flavobacteriia</taxon>
        <taxon>Flavobacteriales</taxon>
        <taxon>Weeksellaceae</taxon>
        <taxon>Chryseobacterium group</taxon>
        <taxon>Kaistella</taxon>
    </lineage>
</organism>
<name>A0A1I3LN93_9FLAO</name>